<reference evidence="1 2" key="1">
    <citation type="journal article" date="2019" name="Nat. Ecol. Evol.">
        <title>Megaphylogeny resolves global patterns of mushroom evolution.</title>
        <authorList>
            <person name="Varga T."/>
            <person name="Krizsan K."/>
            <person name="Foldi C."/>
            <person name="Dima B."/>
            <person name="Sanchez-Garcia M."/>
            <person name="Sanchez-Ramirez S."/>
            <person name="Szollosi G.J."/>
            <person name="Szarkandi J.G."/>
            <person name="Papp V."/>
            <person name="Albert L."/>
            <person name="Andreopoulos W."/>
            <person name="Angelini C."/>
            <person name="Antonin V."/>
            <person name="Barry K.W."/>
            <person name="Bougher N.L."/>
            <person name="Buchanan P."/>
            <person name="Buyck B."/>
            <person name="Bense V."/>
            <person name="Catcheside P."/>
            <person name="Chovatia M."/>
            <person name="Cooper J."/>
            <person name="Damon W."/>
            <person name="Desjardin D."/>
            <person name="Finy P."/>
            <person name="Geml J."/>
            <person name="Haridas S."/>
            <person name="Hughes K."/>
            <person name="Justo A."/>
            <person name="Karasinski D."/>
            <person name="Kautmanova I."/>
            <person name="Kiss B."/>
            <person name="Kocsube S."/>
            <person name="Kotiranta H."/>
            <person name="LaButti K.M."/>
            <person name="Lechner B.E."/>
            <person name="Liimatainen K."/>
            <person name="Lipzen A."/>
            <person name="Lukacs Z."/>
            <person name="Mihaltcheva S."/>
            <person name="Morgado L.N."/>
            <person name="Niskanen T."/>
            <person name="Noordeloos M.E."/>
            <person name="Ohm R.A."/>
            <person name="Ortiz-Santana B."/>
            <person name="Ovrebo C."/>
            <person name="Racz N."/>
            <person name="Riley R."/>
            <person name="Savchenko A."/>
            <person name="Shiryaev A."/>
            <person name="Soop K."/>
            <person name="Spirin V."/>
            <person name="Szebenyi C."/>
            <person name="Tomsovsky M."/>
            <person name="Tulloss R.E."/>
            <person name="Uehling J."/>
            <person name="Grigoriev I.V."/>
            <person name="Vagvolgyi C."/>
            <person name="Papp T."/>
            <person name="Martin F.M."/>
            <person name="Miettinen O."/>
            <person name="Hibbett D.S."/>
            <person name="Nagy L.G."/>
        </authorList>
    </citation>
    <scope>NUCLEOTIDE SEQUENCE [LARGE SCALE GENOMIC DNA]</scope>
    <source>
        <strain evidence="1 2">NL-1719</strain>
    </source>
</reference>
<protein>
    <submittedName>
        <fullName evidence="1">Uncharacterized protein</fullName>
    </submittedName>
</protein>
<gene>
    <name evidence="1" type="ORF">BDN72DRAFT_904809</name>
</gene>
<keyword evidence="2" id="KW-1185">Reference proteome</keyword>
<organism evidence="1 2">
    <name type="scientific">Pluteus cervinus</name>
    <dbReference type="NCBI Taxonomy" id="181527"/>
    <lineage>
        <taxon>Eukaryota</taxon>
        <taxon>Fungi</taxon>
        <taxon>Dikarya</taxon>
        <taxon>Basidiomycota</taxon>
        <taxon>Agaricomycotina</taxon>
        <taxon>Agaricomycetes</taxon>
        <taxon>Agaricomycetidae</taxon>
        <taxon>Agaricales</taxon>
        <taxon>Pluteineae</taxon>
        <taxon>Pluteaceae</taxon>
        <taxon>Pluteus</taxon>
    </lineage>
</organism>
<evidence type="ECO:0000313" key="1">
    <source>
        <dbReference type="EMBL" id="TFK60622.1"/>
    </source>
</evidence>
<evidence type="ECO:0000313" key="2">
    <source>
        <dbReference type="Proteomes" id="UP000308600"/>
    </source>
</evidence>
<sequence length="60" mass="6779">MRRFQFSGDEVVKAKDGAEGYAFDGTPLHADQDLHLFSSGMEPRLIGVEIDKLQYWSSQC</sequence>
<proteinExistence type="predicted"/>
<name>A0ACD3A713_9AGAR</name>
<dbReference type="EMBL" id="ML208751">
    <property type="protein sequence ID" value="TFK60622.1"/>
    <property type="molecule type" value="Genomic_DNA"/>
</dbReference>
<accession>A0ACD3A713</accession>
<dbReference type="Proteomes" id="UP000308600">
    <property type="component" value="Unassembled WGS sequence"/>
</dbReference>